<protein>
    <submittedName>
        <fullName evidence="2">6439_t:CDS:1</fullName>
    </submittedName>
</protein>
<feature type="region of interest" description="Disordered" evidence="1">
    <location>
        <begin position="1"/>
        <end position="25"/>
    </location>
</feature>
<feature type="compositionally biased region" description="Polar residues" evidence="1">
    <location>
        <begin position="15"/>
        <end position="25"/>
    </location>
</feature>
<feature type="compositionally biased region" description="Basic residues" evidence="1">
    <location>
        <begin position="200"/>
        <end position="218"/>
    </location>
</feature>
<keyword evidence="3" id="KW-1185">Reference proteome</keyword>
<evidence type="ECO:0000256" key="1">
    <source>
        <dbReference type="SAM" id="MobiDB-lite"/>
    </source>
</evidence>
<sequence>MQLQQGQRAHAATPVGNNGSPSSQQPGVATSFLYGLTKFAAYTSAYATEAYQMLHFGGKESEIPNKRSPRKSRKNYYPDDDVMQIGVDSEVSGYEDNDEFTDNEINQSSDVNEINDNIEPNKKGQRSSWFANDEDEPPPPYDISWALEQRKNSNISTDNLSDSSPEKSAQKQIHFATPTEPIQRNSSPIDILSSNLPTPTKRRQIRVRRPRRPLRRKSSSTDISSMHRAYDDQDEMLLKVNEKLADMIVQGKAALKSKVDITEVDMILAEEKDREQRIMRELGLHTPVSRRRRNTGSSSDYEYFGGNLSDSGSYSAPESSFCDYGYGSVSGYATPNGHGCTSHNKYTSIHYNTPAQYGSPGMFDSNMESSPVSYANDYTSSLPHSRYHTVPLPSNNAYGGGYSGTIPNFNGSSSSRFGGIQPKGYEGYGGHIGPNSSSDNFGGHINSNSSNFGGHGGQGGHMPSNNFGDQYGSNYGGPNVNHYFWTE</sequence>
<evidence type="ECO:0000313" key="3">
    <source>
        <dbReference type="Proteomes" id="UP000789706"/>
    </source>
</evidence>
<dbReference type="OrthoDB" id="2431870at2759"/>
<dbReference type="Proteomes" id="UP000789706">
    <property type="component" value="Unassembled WGS sequence"/>
</dbReference>
<reference evidence="2" key="1">
    <citation type="submission" date="2021-06" db="EMBL/GenBank/DDBJ databases">
        <authorList>
            <person name="Kallberg Y."/>
            <person name="Tangrot J."/>
            <person name="Rosling A."/>
        </authorList>
    </citation>
    <scope>NUCLEOTIDE SEQUENCE</scope>
    <source>
        <strain evidence="2">AZ414A</strain>
    </source>
</reference>
<proteinExistence type="predicted"/>
<organism evidence="2 3">
    <name type="scientific">Diversispora eburnea</name>
    <dbReference type="NCBI Taxonomy" id="1213867"/>
    <lineage>
        <taxon>Eukaryota</taxon>
        <taxon>Fungi</taxon>
        <taxon>Fungi incertae sedis</taxon>
        <taxon>Mucoromycota</taxon>
        <taxon>Glomeromycotina</taxon>
        <taxon>Glomeromycetes</taxon>
        <taxon>Diversisporales</taxon>
        <taxon>Diversisporaceae</taxon>
        <taxon>Diversispora</taxon>
    </lineage>
</organism>
<name>A0A9N9APW3_9GLOM</name>
<comment type="caution">
    <text evidence="2">The sequence shown here is derived from an EMBL/GenBank/DDBJ whole genome shotgun (WGS) entry which is preliminary data.</text>
</comment>
<feature type="compositionally biased region" description="Polar residues" evidence="1">
    <location>
        <begin position="180"/>
        <end position="198"/>
    </location>
</feature>
<feature type="compositionally biased region" description="Polar residues" evidence="1">
    <location>
        <begin position="103"/>
        <end position="115"/>
    </location>
</feature>
<dbReference type="EMBL" id="CAJVPK010000647">
    <property type="protein sequence ID" value="CAG8535818.1"/>
    <property type="molecule type" value="Genomic_DNA"/>
</dbReference>
<feature type="region of interest" description="Disordered" evidence="1">
    <location>
        <begin position="450"/>
        <end position="470"/>
    </location>
</feature>
<evidence type="ECO:0000313" key="2">
    <source>
        <dbReference type="EMBL" id="CAG8535818.1"/>
    </source>
</evidence>
<accession>A0A9N9APW3</accession>
<dbReference type="AlphaFoldDB" id="A0A9N9APW3"/>
<feature type="compositionally biased region" description="Polar residues" evidence="1">
    <location>
        <begin position="152"/>
        <end position="163"/>
    </location>
</feature>
<feature type="compositionally biased region" description="Acidic residues" evidence="1">
    <location>
        <begin position="93"/>
        <end position="102"/>
    </location>
</feature>
<feature type="region of interest" description="Disordered" evidence="1">
    <location>
        <begin position="60"/>
        <end position="226"/>
    </location>
</feature>
<gene>
    <name evidence="2" type="ORF">DEBURN_LOCUS6366</name>
</gene>